<evidence type="ECO:0000313" key="2">
    <source>
        <dbReference type="Proteomes" id="UP000000378"/>
    </source>
</evidence>
<organism evidence="1 2">
    <name type="scientific">Syntrophothermus lipocalidus (strain DSM 12680 / TGB-C1)</name>
    <dbReference type="NCBI Taxonomy" id="643648"/>
    <lineage>
        <taxon>Bacteria</taxon>
        <taxon>Bacillati</taxon>
        <taxon>Bacillota</taxon>
        <taxon>Clostridia</taxon>
        <taxon>Eubacteriales</taxon>
        <taxon>Syntrophomonadaceae</taxon>
        <taxon>Syntrophothermus</taxon>
    </lineage>
</organism>
<reference evidence="1 2" key="2">
    <citation type="journal article" date="2010" name="Stand. Genomic Sci.">
        <title>Complete genome sequence of Syntrophothermus lipocalidus type strain (TGB-C1).</title>
        <authorList>
            <person name="Djao O.D."/>
            <person name="Zhang X."/>
            <person name="Lucas S."/>
            <person name="Lapidus A."/>
            <person name="Del Rio T.G."/>
            <person name="Nolan M."/>
            <person name="Tice H."/>
            <person name="Cheng J.F."/>
            <person name="Han C."/>
            <person name="Tapia R."/>
            <person name="Goodwin L."/>
            <person name="Pitluck S."/>
            <person name="Liolios K."/>
            <person name="Ivanova N."/>
            <person name="Mavromatis K."/>
            <person name="Mikhailova N."/>
            <person name="Ovchinnikova G."/>
            <person name="Pati A."/>
            <person name="Brambilla E."/>
            <person name="Chen A."/>
            <person name="Palaniappan K."/>
            <person name="Land M."/>
            <person name="Hauser L."/>
            <person name="Chang Y.J."/>
            <person name="Jeffries C.D."/>
            <person name="Rohde M."/>
            <person name="Sikorski J."/>
            <person name="Spring S."/>
            <person name="Goker M."/>
            <person name="Detter J.C."/>
            <person name="Woyke T."/>
            <person name="Bristow J."/>
            <person name="Eisen J.A."/>
            <person name="Markowitz V."/>
            <person name="Hugenholtz P."/>
            <person name="Kyrpides N.C."/>
            <person name="Klenk H.P."/>
        </authorList>
    </citation>
    <scope>NUCLEOTIDE SEQUENCE [LARGE SCALE GENOMIC DNA]</scope>
    <source>
        <strain evidence="2">DSM 12680 / TGB-C1</strain>
    </source>
</reference>
<dbReference type="KEGG" id="slp:Slip_1710"/>
<dbReference type="RefSeq" id="WP_013175870.1">
    <property type="nucleotide sequence ID" value="NC_014220.1"/>
</dbReference>
<gene>
    <name evidence="1" type="ordered locus">Slip_1710</name>
</gene>
<protein>
    <submittedName>
        <fullName evidence="1">Uncharacterized protein</fullName>
    </submittedName>
</protein>
<dbReference type="AlphaFoldDB" id="D7CP33"/>
<evidence type="ECO:0000313" key="1">
    <source>
        <dbReference type="EMBL" id="ADI02468.1"/>
    </source>
</evidence>
<keyword evidence="2" id="KW-1185">Reference proteome</keyword>
<dbReference type="eggNOG" id="ENOG50335VK">
    <property type="taxonomic scope" value="Bacteria"/>
</dbReference>
<dbReference type="EMBL" id="CP002048">
    <property type="protein sequence ID" value="ADI02468.1"/>
    <property type="molecule type" value="Genomic_DNA"/>
</dbReference>
<dbReference type="STRING" id="643648.Slip_1710"/>
<accession>D7CP33</accession>
<reference evidence="2" key="1">
    <citation type="journal article" date="2010" name="Stand. Genomic Sci.">
        <title>Complete genome sequence of Syntrophothermus lipocalidus type strain (TGB-C1T).</title>
        <authorList>
            <consortium name="US DOE Joint Genome Institute (JGI-PGF)"/>
            <person name="Djao O."/>
            <person name="Zhang X."/>
            <person name="Lucas S."/>
            <person name="Lapidus A."/>
            <person name="Glavina Del Rio T."/>
            <person name="Nolan M."/>
            <person name="Tice H."/>
            <person name="Cheng J."/>
            <person name="Han C."/>
            <person name="Tapia R."/>
            <person name="Goodwin L."/>
            <person name="Pitluck S."/>
            <person name="Liolios K."/>
            <person name="Ivanova N."/>
            <person name="Mavromatis K."/>
            <person name="Mikhailova N."/>
            <person name="Ovchinnikova G."/>
            <person name="Pati A."/>
            <person name="Brambilla E."/>
            <person name="Chen A."/>
            <person name="Palaniappan K."/>
            <person name="Land M."/>
            <person name="Hauser L."/>
            <person name="Chang Y."/>
            <person name="Jeffries C."/>
            <person name="Rohde M."/>
            <person name="Sikorski J."/>
            <person name="Spring S."/>
            <person name="Goker M."/>
            <person name="Detter J."/>
            <person name="Woyke T."/>
            <person name="Bristow J."/>
            <person name="Eisen J."/>
            <person name="Markowitz V."/>
            <person name="Hugenholtz P."/>
            <person name="Kyrpides N."/>
            <person name="Klenk H."/>
        </authorList>
    </citation>
    <scope>NUCLEOTIDE SEQUENCE [LARGE SCALE GENOMIC DNA]</scope>
    <source>
        <strain evidence="2">DSM 12680 / TGB-C1</strain>
    </source>
</reference>
<name>D7CP33_SYNLT</name>
<sequence>MQVGKNDSLSRAIAKIEILSLFRQYPHTRDTLEGLTRRLWLDAEPVRSVLEDLVSLGIITKSGHGQQSVYRLRVSYSTSEEQDCGLAGEH</sequence>
<dbReference type="HOGENOM" id="CLU_2439732_0_0_9"/>
<dbReference type="OrthoDB" id="2390233at2"/>
<dbReference type="Proteomes" id="UP000000378">
    <property type="component" value="Chromosome"/>
</dbReference>
<proteinExistence type="predicted"/>